<comment type="similarity">
    <text evidence="1">Belongs to the TPP enzyme family.</text>
</comment>
<proteinExistence type="inferred from homology"/>
<keyword evidence="2" id="KW-0786">Thiamine pyrophosphate</keyword>
<dbReference type="NCBIfam" id="NF005760">
    <property type="entry name" value="PRK07586.1"/>
    <property type="match status" value="1"/>
</dbReference>
<feature type="domain" description="Thiamine pyrophosphate enzyme N-terminal TPP-binding" evidence="4">
    <location>
        <begin position="14"/>
        <end position="114"/>
    </location>
</feature>
<accession>A0ABW0YZ34</accession>
<protein>
    <submittedName>
        <fullName evidence="5">Acetolactate synthase large subunit</fullName>
    </submittedName>
</protein>
<sequence length="534" mass="54175">MTTAPAPHPAPTRNGARTLLHALVGAGVDVCFANPGTSEMYAVAALDDEPGMRGILCLFEGVATGAADGYGRMTGRPACTLLHTGPGLANGLANLHNARRARTPLVNVVGDHARFHKPYDSPLESDIEGFADPVSGWVRRVRDARALAAETAEAVARARDGQVTTLIVPADLTWESAAPTAAYAAEEPAGGTAVLAGAEAAARALGSGEPAAILLGGAATRARGLRAAARIAAATGARLLCESFPARLERGGGLPVAERLAYLPESADAQLAGVRHLVLAGAASPVTFFGYPGRSSDLVPEGCEVHPLDGPTVQALEALADALAPHIPVPVPPAPARPVPPAPARPTLPTGPLTAATAGAAIGALLPEAAIVVDEANTSGLHLHAATAGAPRHDWLTLTGGAIGQGLPVATGAAVACPDRPVVCLEADGSAMYTLQALWTQAREQLNVTTVVFDNAAYAILGLELRKAAPDAATPRAGALLDLSSPRLDFVALAEGMGVPAARATTAEEFTALLRRALTEPGPFLIDCVVPSAV</sequence>
<dbReference type="PANTHER" id="PTHR18968:SF86">
    <property type="entry name" value="ACETOLACTATE SYNTHASE LARGE SUBUNIT ILVX-RELATED"/>
    <property type="match status" value="1"/>
</dbReference>
<dbReference type="InterPro" id="IPR045229">
    <property type="entry name" value="TPP_enz"/>
</dbReference>
<evidence type="ECO:0000259" key="4">
    <source>
        <dbReference type="Pfam" id="PF02776"/>
    </source>
</evidence>
<dbReference type="Pfam" id="PF02776">
    <property type="entry name" value="TPP_enzyme_N"/>
    <property type="match status" value="1"/>
</dbReference>
<dbReference type="InterPro" id="IPR011766">
    <property type="entry name" value="TPP_enzyme_TPP-bd"/>
</dbReference>
<evidence type="ECO:0000256" key="2">
    <source>
        <dbReference type="ARBA" id="ARBA00023052"/>
    </source>
</evidence>
<name>A0ABW0YZ34_9ACTN</name>
<dbReference type="EMBL" id="JBHSPB010000006">
    <property type="protein sequence ID" value="MFC5720757.1"/>
    <property type="molecule type" value="Genomic_DNA"/>
</dbReference>
<comment type="caution">
    <text evidence="5">The sequence shown here is derived from an EMBL/GenBank/DDBJ whole genome shotgun (WGS) entry which is preliminary data.</text>
</comment>
<dbReference type="Proteomes" id="UP001596083">
    <property type="component" value="Unassembled WGS sequence"/>
</dbReference>
<dbReference type="InterPro" id="IPR012001">
    <property type="entry name" value="Thiamin_PyroP_enz_TPP-bd_dom"/>
</dbReference>
<dbReference type="RefSeq" id="WP_390315940.1">
    <property type="nucleotide sequence ID" value="NZ_JBHSPB010000006.1"/>
</dbReference>
<dbReference type="SUPFAM" id="SSF52518">
    <property type="entry name" value="Thiamin diphosphate-binding fold (THDP-binding)"/>
    <property type="match status" value="2"/>
</dbReference>
<evidence type="ECO:0000313" key="5">
    <source>
        <dbReference type="EMBL" id="MFC5720757.1"/>
    </source>
</evidence>
<evidence type="ECO:0000256" key="1">
    <source>
        <dbReference type="ARBA" id="ARBA00007812"/>
    </source>
</evidence>
<dbReference type="Gene3D" id="3.40.50.970">
    <property type="match status" value="2"/>
</dbReference>
<reference evidence="6" key="1">
    <citation type="journal article" date="2019" name="Int. J. Syst. Evol. Microbiol.">
        <title>The Global Catalogue of Microorganisms (GCM) 10K type strain sequencing project: providing services to taxonomists for standard genome sequencing and annotation.</title>
        <authorList>
            <consortium name="The Broad Institute Genomics Platform"/>
            <consortium name="The Broad Institute Genome Sequencing Center for Infectious Disease"/>
            <person name="Wu L."/>
            <person name="Ma J."/>
        </authorList>
    </citation>
    <scope>NUCLEOTIDE SEQUENCE [LARGE SCALE GENOMIC DNA]</scope>
    <source>
        <strain evidence="6">CGMCC 4.7304</strain>
    </source>
</reference>
<gene>
    <name evidence="5" type="ORF">ACFP1Z_11335</name>
</gene>
<dbReference type="Pfam" id="PF02775">
    <property type="entry name" value="TPP_enzyme_C"/>
    <property type="match status" value="1"/>
</dbReference>
<dbReference type="PANTHER" id="PTHR18968">
    <property type="entry name" value="THIAMINE PYROPHOSPHATE ENZYMES"/>
    <property type="match status" value="1"/>
</dbReference>
<dbReference type="CDD" id="cd02002">
    <property type="entry name" value="TPP_BFDC"/>
    <property type="match status" value="1"/>
</dbReference>
<dbReference type="InterPro" id="IPR029061">
    <property type="entry name" value="THDP-binding"/>
</dbReference>
<evidence type="ECO:0000313" key="6">
    <source>
        <dbReference type="Proteomes" id="UP001596083"/>
    </source>
</evidence>
<feature type="domain" description="Thiamine pyrophosphate enzyme TPP-binding" evidence="3">
    <location>
        <begin position="391"/>
        <end position="528"/>
    </location>
</feature>
<evidence type="ECO:0000259" key="3">
    <source>
        <dbReference type="Pfam" id="PF02775"/>
    </source>
</evidence>
<keyword evidence="6" id="KW-1185">Reference proteome</keyword>
<organism evidence="5 6">
    <name type="scientific">Streptomyces gamaensis</name>
    <dbReference type="NCBI Taxonomy" id="1763542"/>
    <lineage>
        <taxon>Bacteria</taxon>
        <taxon>Bacillati</taxon>
        <taxon>Actinomycetota</taxon>
        <taxon>Actinomycetes</taxon>
        <taxon>Kitasatosporales</taxon>
        <taxon>Streptomycetaceae</taxon>
        <taxon>Streptomyces</taxon>
    </lineage>
</organism>
<dbReference type="CDD" id="cd07035">
    <property type="entry name" value="TPP_PYR_POX_like"/>
    <property type="match status" value="1"/>
</dbReference>